<organism evidence="1 2">
    <name type="scientific">Pontibacillus salipaludis</name>
    <dbReference type="NCBI Taxonomy" id="1697394"/>
    <lineage>
        <taxon>Bacteria</taxon>
        <taxon>Bacillati</taxon>
        <taxon>Bacillota</taxon>
        <taxon>Bacilli</taxon>
        <taxon>Bacillales</taxon>
        <taxon>Bacillaceae</taxon>
        <taxon>Pontibacillus</taxon>
    </lineage>
</organism>
<accession>A0ABQ1QDG0</accession>
<comment type="caution">
    <text evidence="1">The sequence shown here is derived from an EMBL/GenBank/DDBJ whole genome shotgun (WGS) entry which is preliminary data.</text>
</comment>
<gene>
    <name evidence="1" type="ORF">GCM10011389_33370</name>
</gene>
<proteinExistence type="predicted"/>
<evidence type="ECO:0000313" key="2">
    <source>
        <dbReference type="Proteomes" id="UP000642571"/>
    </source>
</evidence>
<dbReference type="EMBL" id="BMIN01000018">
    <property type="protein sequence ID" value="GGD22943.1"/>
    <property type="molecule type" value="Genomic_DNA"/>
</dbReference>
<sequence>MLSGPSIPSIPSKNASPILSFPVGLCKMMNTFFFWLLNYDFNFIHSGSLPQGFSIIQKAIFSRKNNVPAPHYANVGGQAPR</sequence>
<keyword evidence="2" id="KW-1185">Reference proteome</keyword>
<dbReference type="Proteomes" id="UP000642571">
    <property type="component" value="Unassembled WGS sequence"/>
</dbReference>
<name>A0ABQ1QDG0_9BACI</name>
<protein>
    <submittedName>
        <fullName evidence="1">Uncharacterized protein</fullName>
    </submittedName>
</protein>
<evidence type="ECO:0000313" key="1">
    <source>
        <dbReference type="EMBL" id="GGD22943.1"/>
    </source>
</evidence>
<reference evidence="2" key="1">
    <citation type="journal article" date="2019" name="Int. J. Syst. Evol. Microbiol.">
        <title>The Global Catalogue of Microorganisms (GCM) 10K type strain sequencing project: providing services to taxonomists for standard genome sequencing and annotation.</title>
        <authorList>
            <consortium name="The Broad Institute Genomics Platform"/>
            <consortium name="The Broad Institute Genome Sequencing Center for Infectious Disease"/>
            <person name="Wu L."/>
            <person name="Ma J."/>
        </authorList>
    </citation>
    <scope>NUCLEOTIDE SEQUENCE [LARGE SCALE GENOMIC DNA]</scope>
    <source>
        <strain evidence="2">CGMCC 1.15353</strain>
    </source>
</reference>